<dbReference type="PANTHER" id="PTHR42850:SF4">
    <property type="entry name" value="ZINC-DEPENDENT ENDOPOLYPHOSPHATASE"/>
    <property type="match status" value="1"/>
</dbReference>
<dbReference type="GO" id="GO:0016787">
    <property type="term" value="F:hydrolase activity"/>
    <property type="evidence" value="ECO:0007669"/>
    <property type="project" value="UniProtKB-KW"/>
</dbReference>
<feature type="domain" description="Calcineurin-like phosphoesterase" evidence="1">
    <location>
        <begin position="26"/>
        <end position="211"/>
    </location>
</feature>
<reference evidence="2 3" key="1">
    <citation type="submission" date="2024-04" db="EMBL/GenBank/DDBJ databases">
        <title>Aurantiacibacter sp. DGU6 16S ribosomal RNA gene Genome sequencing and assembly.</title>
        <authorList>
            <person name="Park S."/>
        </authorList>
    </citation>
    <scope>NUCLEOTIDE SEQUENCE [LARGE SCALE GENOMIC DNA]</scope>
    <source>
        <strain evidence="2 3">DGU6</strain>
    </source>
</reference>
<keyword evidence="3" id="KW-1185">Reference proteome</keyword>
<dbReference type="CDD" id="cd00144">
    <property type="entry name" value="MPP_PPP_family"/>
    <property type="match status" value="1"/>
</dbReference>
<dbReference type="InterPro" id="IPR029052">
    <property type="entry name" value="Metallo-depent_PP-like"/>
</dbReference>
<dbReference type="Gene3D" id="3.60.21.10">
    <property type="match status" value="1"/>
</dbReference>
<dbReference type="EMBL" id="JBBYHV010000001">
    <property type="protein sequence ID" value="MEL1249407.1"/>
    <property type="molecule type" value="Genomic_DNA"/>
</dbReference>
<dbReference type="EC" id="3.1.-.-" evidence="2"/>
<dbReference type="Proteomes" id="UP001497045">
    <property type="component" value="Unassembled WGS sequence"/>
</dbReference>
<dbReference type="PANTHER" id="PTHR42850">
    <property type="entry name" value="METALLOPHOSPHOESTERASE"/>
    <property type="match status" value="1"/>
</dbReference>
<comment type="caution">
    <text evidence="2">The sequence shown here is derived from an EMBL/GenBank/DDBJ whole genome shotgun (WGS) entry which is preliminary data.</text>
</comment>
<proteinExistence type="predicted"/>
<accession>A0ABU9IAF6</accession>
<dbReference type="InterPro" id="IPR050126">
    <property type="entry name" value="Ap4A_hydrolase"/>
</dbReference>
<evidence type="ECO:0000259" key="1">
    <source>
        <dbReference type="Pfam" id="PF00149"/>
    </source>
</evidence>
<evidence type="ECO:0000313" key="3">
    <source>
        <dbReference type="Proteomes" id="UP001497045"/>
    </source>
</evidence>
<sequence>MLNFFRSRKRASERHQIAAAIPDGERVYAVGDIHGRSDLFIALIEAIEHDNRDRGPAQTTVILLGDLVDRGPDSVNVIALAREWQKFRKVRILAGNHEEMFLKSMTNIETLRHFLRHGGRETLLSYGVDKRQYSKAPIEDVQQLMIDKVPRADIDFISRFEDMIAIGDYLFVHAGIEPGVPLADQQPARLRWIREPFLSHTEPYGMVVIHGHTITDTPTDQGNRIGIDTGAYASGQLTALVLEGEARRYITAVDDGEGNITIASEQTGH</sequence>
<name>A0ABU9IAF6_9SPHN</name>
<dbReference type="SUPFAM" id="SSF56300">
    <property type="entry name" value="Metallo-dependent phosphatases"/>
    <property type="match status" value="1"/>
</dbReference>
<dbReference type="RefSeq" id="WP_341671944.1">
    <property type="nucleotide sequence ID" value="NZ_JBBYHV010000001.1"/>
</dbReference>
<keyword evidence="2" id="KW-0378">Hydrolase</keyword>
<dbReference type="Pfam" id="PF00149">
    <property type="entry name" value="Metallophos"/>
    <property type="match status" value="1"/>
</dbReference>
<dbReference type="InterPro" id="IPR004843">
    <property type="entry name" value="Calcineurin-like_PHP"/>
</dbReference>
<protein>
    <submittedName>
        <fullName evidence="2">Metallophosphoesterase family protein</fullName>
        <ecNumber evidence="2">3.1.-.-</ecNumber>
    </submittedName>
</protein>
<evidence type="ECO:0000313" key="2">
    <source>
        <dbReference type="EMBL" id="MEL1249407.1"/>
    </source>
</evidence>
<gene>
    <name evidence="2" type="ORF">AAEO60_01845</name>
</gene>
<organism evidence="2 3">
    <name type="scientific">Aurantiacibacter gilvus</name>
    <dbReference type="NCBI Taxonomy" id="3139141"/>
    <lineage>
        <taxon>Bacteria</taxon>
        <taxon>Pseudomonadati</taxon>
        <taxon>Pseudomonadota</taxon>
        <taxon>Alphaproteobacteria</taxon>
        <taxon>Sphingomonadales</taxon>
        <taxon>Erythrobacteraceae</taxon>
        <taxon>Aurantiacibacter</taxon>
    </lineage>
</organism>